<feature type="compositionally biased region" description="Polar residues" evidence="1">
    <location>
        <begin position="231"/>
        <end position="291"/>
    </location>
</feature>
<name>A0A929RVG0_9BACT</name>
<sequence length="361" mass="41300">MKKSLFLISMFAIGLLSGYAQDDVYFVPKKGSKVVEDQEELSSSYRQLPAQSSEQDGWYSNRRVNRDVDAYNRRKANANDSSTLKQQRCYEDEEDNGYYTERLIRFHAPGGVIVTSPYYWDYCDYYVDPFYYYDPWYWRTNWYIGGRPWGWSSWYSWSPWPSWYGYYGPWYGYYNSWYGYYNPWYDWGWNRGWNNWGYRESYRGSWGGRGSNVNNSAANTNGRSYAGNFGRSDSNGRQTGWSNRTFQGADTYNNGGRSFSGSIRWNNTNNRTLPNRSFNGDNGSRSNQGQSVDGRRFGNGSSTRVTPTSPARTFESQPSNTRTFQGGGNRSFGGGGTVSSGSNRSFGGGGTGGGRSFGGRR</sequence>
<dbReference type="EMBL" id="JABZGR010000005">
    <property type="protein sequence ID" value="MBF0969960.1"/>
    <property type="molecule type" value="Genomic_DNA"/>
</dbReference>
<evidence type="ECO:0000256" key="2">
    <source>
        <dbReference type="SAM" id="SignalP"/>
    </source>
</evidence>
<feature type="compositionally biased region" description="Polar residues" evidence="1">
    <location>
        <begin position="213"/>
        <end position="223"/>
    </location>
</feature>
<dbReference type="RefSeq" id="WP_303763142.1">
    <property type="nucleotide sequence ID" value="NZ_JABZGR010000005.1"/>
</dbReference>
<organism evidence="3 4">
    <name type="scientific">Alloprevotella tannerae</name>
    <dbReference type="NCBI Taxonomy" id="76122"/>
    <lineage>
        <taxon>Bacteria</taxon>
        <taxon>Pseudomonadati</taxon>
        <taxon>Bacteroidota</taxon>
        <taxon>Bacteroidia</taxon>
        <taxon>Bacteroidales</taxon>
        <taxon>Prevotellaceae</taxon>
        <taxon>Alloprevotella</taxon>
    </lineage>
</organism>
<evidence type="ECO:0000313" key="3">
    <source>
        <dbReference type="EMBL" id="MBF0969960.1"/>
    </source>
</evidence>
<evidence type="ECO:0000256" key="1">
    <source>
        <dbReference type="SAM" id="MobiDB-lite"/>
    </source>
</evidence>
<feature type="compositionally biased region" description="Gly residues" evidence="1">
    <location>
        <begin position="346"/>
        <end position="361"/>
    </location>
</feature>
<feature type="compositionally biased region" description="Gly residues" evidence="1">
    <location>
        <begin position="325"/>
        <end position="338"/>
    </location>
</feature>
<dbReference type="AlphaFoldDB" id="A0A929RVG0"/>
<protein>
    <recommendedName>
        <fullName evidence="5">DUF3300 domain-containing protein</fullName>
    </recommendedName>
</protein>
<evidence type="ECO:0000313" key="4">
    <source>
        <dbReference type="Proteomes" id="UP000704068"/>
    </source>
</evidence>
<evidence type="ECO:0008006" key="5">
    <source>
        <dbReference type="Google" id="ProtNLM"/>
    </source>
</evidence>
<dbReference type="Proteomes" id="UP000704068">
    <property type="component" value="Unassembled WGS sequence"/>
</dbReference>
<feature type="region of interest" description="Disordered" evidence="1">
    <location>
        <begin position="213"/>
        <end position="361"/>
    </location>
</feature>
<proteinExistence type="predicted"/>
<reference evidence="3" key="1">
    <citation type="submission" date="2020-04" db="EMBL/GenBank/DDBJ databases">
        <title>Deep metagenomics examines the oral microbiome during advanced dental caries in children, revealing novel taxa and co-occurrences with host molecules.</title>
        <authorList>
            <person name="Baker J.L."/>
            <person name="Morton J.T."/>
            <person name="Dinis M."/>
            <person name="Alvarez R."/>
            <person name="Tran N.C."/>
            <person name="Knight R."/>
            <person name="Edlund A."/>
        </authorList>
    </citation>
    <scope>NUCLEOTIDE SEQUENCE</scope>
    <source>
        <strain evidence="3">JCVI_34_bin.1</strain>
    </source>
</reference>
<feature type="compositionally biased region" description="Polar residues" evidence="1">
    <location>
        <begin position="299"/>
        <end position="324"/>
    </location>
</feature>
<feature type="chain" id="PRO_5036714111" description="DUF3300 domain-containing protein" evidence="2">
    <location>
        <begin position="23"/>
        <end position="361"/>
    </location>
</feature>
<feature type="signal peptide" evidence="2">
    <location>
        <begin position="1"/>
        <end position="22"/>
    </location>
</feature>
<gene>
    <name evidence="3" type="ORF">HXK21_02805</name>
</gene>
<accession>A0A929RVG0</accession>
<comment type="caution">
    <text evidence="3">The sequence shown here is derived from an EMBL/GenBank/DDBJ whole genome shotgun (WGS) entry which is preliminary data.</text>
</comment>
<keyword evidence="2" id="KW-0732">Signal</keyword>